<dbReference type="InterPro" id="IPR028082">
    <property type="entry name" value="Peripla_BP_I"/>
</dbReference>
<evidence type="ECO:0000256" key="7">
    <source>
        <dbReference type="SAM" id="SignalP"/>
    </source>
</evidence>
<keyword evidence="3" id="KW-1133">Transmembrane helix</keyword>
<evidence type="ECO:0000256" key="1">
    <source>
        <dbReference type="ARBA" id="ARBA00004141"/>
    </source>
</evidence>
<evidence type="ECO:0000256" key="6">
    <source>
        <dbReference type="ARBA" id="ARBA00023180"/>
    </source>
</evidence>
<organism evidence="9 10">
    <name type="scientific">Dissostichus eleginoides</name>
    <name type="common">Patagonian toothfish</name>
    <name type="synonym">Dissostichus amissus</name>
    <dbReference type="NCBI Taxonomy" id="100907"/>
    <lineage>
        <taxon>Eukaryota</taxon>
        <taxon>Metazoa</taxon>
        <taxon>Chordata</taxon>
        <taxon>Craniata</taxon>
        <taxon>Vertebrata</taxon>
        <taxon>Euteleostomi</taxon>
        <taxon>Actinopterygii</taxon>
        <taxon>Neopterygii</taxon>
        <taxon>Teleostei</taxon>
        <taxon>Neoteleostei</taxon>
        <taxon>Acanthomorphata</taxon>
        <taxon>Eupercaria</taxon>
        <taxon>Perciformes</taxon>
        <taxon>Notothenioidei</taxon>
        <taxon>Nototheniidae</taxon>
        <taxon>Dissostichus</taxon>
    </lineage>
</organism>
<feature type="domain" description="Receptor ligand binding region" evidence="8">
    <location>
        <begin position="72"/>
        <end position="252"/>
    </location>
</feature>
<dbReference type="InterPro" id="IPR000337">
    <property type="entry name" value="GPCR_3"/>
</dbReference>
<keyword evidence="7" id="KW-0732">Signal</keyword>
<evidence type="ECO:0000256" key="4">
    <source>
        <dbReference type="ARBA" id="ARBA00023136"/>
    </source>
</evidence>
<gene>
    <name evidence="9" type="ORF">KUDE01_018700</name>
</gene>
<dbReference type="Gene3D" id="3.40.50.2300">
    <property type="match status" value="1"/>
</dbReference>
<dbReference type="GO" id="GO:0004930">
    <property type="term" value="F:G protein-coupled receptor activity"/>
    <property type="evidence" value="ECO:0007669"/>
    <property type="project" value="InterPro"/>
</dbReference>
<feature type="non-terminal residue" evidence="9">
    <location>
        <position position="330"/>
    </location>
</feature>
<dbReference type="PANTHER" id="PTHR24061:SF441">
    <property type="entry name" value="TASTE RECEPTOR TYPE 1 MEMBER 2B-RELATED"/>
    <property type="match status" value="1"/>
</dbReference>
<accession>A0AAD9FAM6</accession>
<dbReference type="Pfam" id="PF01094">
    <property type="entry name" value="ANF_receptor"/>
    <property type="match status" value="1"/>
</dbReference>
<keyword evidence="6" id="KW-0325">Glycoprotein</keyword>
<dbReference type="Proteomes" id="UP001228049">
    <property type="component" value="Unassembled WGS sequence"/>
</dbReference>
<dbReference type="SUPFAM" id="SSF53822">
    <property type="entry name" value="Periplasmic binding protein-like I"/>
    <property type="match status" value="1"/>
</dbReference>
<evidence type="ECO:0000256" key="2">
    <source>
        <dbReference type="ARBA" id="ARBA00022692"/>
    </source>
</evidence>
<reference evidence="9" key="1">
    <citation type="submission" date="2023-04" db="EMBL/GenBank/DDBJ databases">
        <title>Chromosome-level genome of Chaenocephalus aceratus.</title>
        <authorList>
            <person name="Park H."/>
        </authorList>
    </citation>
    <scope>NUCLEOTIDE SEQUENCE</scope>
    <source>
        <strain evidence="9">DE</strain>
        <tissue evidence="9">Muscle</tissue>
    </source>
</reference>
<keyword evidence="4" id="KW-0472">Membrane</keyword>
<feature type="signal peptide" evidence="7">
    <location>
        <begin position="1"/>
        <end position="19"/>
    </location>
</feature>
<protein>
    <submittedName>
        <fullName evidence="9">Taste receptor type 1 member 2</fullName>
    </submittedName>
</protein>
<dbReference type="GO" id="GO:0005886">
    <property type="term" value="C:plasma membrane"/>
    <property type="evidence" value="ECO:0007669"/>
    <property type="project" value="TreeGrafter"/>
</dbReference>
<evidence type="ECO:0000313" key="9">
    <source>
        <dbReference type="EMBL" id="KAK1899178.1"/>
    </source>
</evidence>
<proteinExistence type="predicted"/>
<keyword evidence="10" id="KW-1185">Reference proteome</keyword>
<keyword evidence="5 9" id="KW-0675">Receptor</keyword>
<comment type="subcellular location">
    <subcellularLocation>
        <location evidence="1">Membrane</location>
        <topology evidence="1">Multi-pass membrane protein</topology>
    </subcellularLocation>
</comment>
<evidence type="ECO:0000259" key="8">
    <source>
        <dbReference type="Pfam" id="PF01094"/>
    </source>
</evidence>
<keyword evidence="2" id="KW-0812">Transmembrane</keyword>
<dbReference type="AlphaFoldDB" id="A0AAD9FAM6"/>
<evidence type="ECO:0000313" key="10">
    <source>
        <dbReference type="Proteomes" id="UP001228049"/>
    </source>
</evidence>
<evidence type="ECO:0000256" key="3">
    <source>
        <dbReference type="ARBA" id="ARBA00022989"/>
    </source>
</evidence>
<comment type="caution">
    <text evidence="9">The sequence shown here is derived from an EMBL/GenBank/DDBJ whole genome shotgun (WGS) entry which is preliminary data.</text>
</comment>
<feature type="chain" id="PRO_5042047308" evidence="7">
    <location>
        <begin position="20"/>
        <end position="330"/>
    </location>
</feature>
<name>A0AAD9FAM6_DISEL</name>
<dbReference type="PANTHER" id="PTHR24061">
    <property type="entry name" value="CALCIUM-SENSING RECEPTOR-RELATED"/>
    <property type="match status" value="1"/>
</dbReference>
<sequence length="330" mass="37637">MKPFLVSLCLLGTILHDLAQCSAPDSEFQLEGDYLLGGLFDIHFDDDPVYHDRPEAVECSSKPFTLPSYRRFQVMRFSVEQINNSTKLLPNVSLGYEIFDHCSDLHNFPGILQLLSVNGLIQPWGEPHDNLSKVIAVVGPFSSTNTLTVAPLFMTNLIPMVSYGAASSAFAEKAKFPSFLRTVHSNKEVIDLIFNIVKHFNWRWVAFLNSDDAYGIDGLELFYKRIKDTEICLAYNKGLNDDTNDTEIFKEIEVLAELKQSNFTLLNQSIQFDENIEPRFGSYSIVFWNDSGEAEVIGYYKFHPSIHYYIDENKIQWYTDGESGTYVNIK</sequence>
<dbReference type="InterPro" id="IPR001828">
    <property type="entry name" value="ANF_lig-bd_rcpt"/>
</dbReference>
<dbReference type="PRINTS" id="PR00248">
    <property type="entry name" value="GPCRMGR"/>
</dbReference>
<dbReference type="InterPro" id="IPR000068">
    <property type="entry name" value="GPCR_3_Ca_sens_rcpt-rel"/>
</dbReference>
<dbReference type="EMBL" id="JASDAP010000008">
    <property type="protein sequence ID" value="KAK1899178.1"/>
    <property type="molecule type" value="Genomic_DNA"/>
</dbReference>
<evidence type="ECO:0000256" key="5">
    <source>
        <dbReference type="ARBA" id="ARBA00023170"/>
    </source>
</evidence>